<evidence type="ECO:0000259" key="5">
    <source>
        <dbReference type="PROSITE" id="PS51078"/>
    </source>
</evidence>
<reference evidence="6 7" key="1">
    <citation type="submission" date="2023-02" db="EMBL/GenBank/DDBJ databases">
        <title>Bacterial whole genome sequence for Curvibacter sp. HBC28.</title>
        <authorList>
            <person name="Le V."/>
            <person name="Ko S.-R."/>
            <person name="Ahn C.-Y."/>
            <person name="Oh H.-M."/>
        </authorList>
    </citation>
    <scope>NUCLEOTIDE SEQUENCE [LARGE SCALE GENOMIC DNA]</scope>
    <source>
        <strain evidence="6 7">HBC28</strain>
    </source>
</reference>
<dbReference type="Gene3D" id="1.10.10.10">
    <property type="entry name" value="Winged helix-like DNA-binding domain superfamily/Winged helix DNA-binding domain"/>
    <property type="match status" value="1"/>
</dbReference>
<keyword evidence="1" id="KW-0805">Transcription regulation</keyword>
<dbReference type="InterPro" id="IPR005471">
    <property type="entry name" value="Tscrpt_reg_IclR_N"/>
</dbReference>
<dbReference type="PROSITE" id="PS51078">
    <property type="entry name" value="ICLR_ED"/>
    <property type="match status" value="1"/>
</dbReference>
<evidence type="ECO:0000313" key="7">
    <source>
        <dbReference type="Proteomes" id="UP001528672"/>
    </source>
</evidence>
<dbReference type="Pfam" id="PF01614">
    <property type="entry name" value="IclR_C"/>
    <property type="match status" value="1"/>
</dbReference>
<organism evidence="6 7">
    <name type="scientific">Curvibacter microcysteis</name>
    <dbReference type="NCBI Taxonomy" id="3026419"/>
    <lineage>
        <taxon>Bacteria</taxon>
        <taxon>Pseudomonadati</taxon>
        <taxon>Pseudomonadota</taxon>
        <taxon>Betaproteobacteria</taxon>
        <taxon>Burkholderiales</taxon>
        <taxon>Comamonadaceae</taxon>
        <taxon>Curvibacter</taxon>
    </lineage>
</organism>
<gene>
    <name evidence="6" type="ORF">PSQ39_01020</name>
</gene>
<dbReference type="InterPro" id="IPR029016">
    <property type="entry name" value="GAF-like_dom_sf"/>
</dbReference>
<dbReference type="EMBL" id="JAQSIO010000001">
    <property type="protein sequence ID" value="MDD0813202.1"/>
    <property type="molecule type" value="Genomic_DNA"/>
</dbReference>
<dbReference type="Gene3D" id="3.30.450.40">
    <property type="match status" value="1"/>
</dbReference>
<keyword evidence="2" id="KW-0238">DNA-binding</keyword>
<name>A0ABT5M9D6_9BURK</name>
<dbReference type="Proteomes" id="UP001528672">
    <property type="component" value="Unassembled WGS sequence"/>
</dbReference>
<dbReference type="PANTHER" id="PTHR30136">
    <property type="entry name" value="HELIX-TURN-HELIX TRANSCRIPTIONAL REGULATOR, ICLR FAMILY"/>
    <property type="match status" value="1"/>
</dbReference>
<protein>
    <submittedName>
        <fullName evidence="6">IclR family transcriptional regulator</fullName>
    </submittedName>
</protein>
<dbReference type="Pfam" id="PF09339">
    <property type="entry name" value="HTH_IclR"/>
    <property type="match status" value="1"/>
</dbReference>
<comment type="caution">
    <text evidence="6">The sequence shown here is derived from an EMBL/GenBank/DDBJ whole genome shotgun (WGS) entry which is preliminary data.</text>
</comment>
<feature type="region of interest" description="Disordered" evidence="4">
    <location>
        <begin position="1"/>
        <end position="28"/>
    </location>
</feature>
<dbReference type="PANTHER" id="PTHR30136:SF7">
    <property type="entry name" value="HTH-TYPE TRANSCRIPTIONAL REGULATOR KDGR-RELATED"/>
    <property type="match status" value="1"/>
</dbReference>
<evidence type="ECO:0000256" key="2">
    <source>
        <dbReference type="ARBA" id="ARBA00023125"/>
    </source>
</evidence>
<dbReference type="SUPFAM" id="SSF46785">
    <property type="entry name" value="Winged helix' DNA-binding domain"/>
    <property type="match status" value="1"/>
</dbReference>
<feature type="domain" description="IclR-ED" evidence="5">
    <location>
        <begin position="93"/>
        <end position="274"/>
    </location>
</feature>
<evidence type="ECO:0000256" key="1">
    <source>
        <dbReference type="ARBA" id="ARBA00023015"/>
    </source>
</evidence>
<dbReference type="InterPro" id="IPR036388">
    <property type="entry name" value="WH-like_DNA-bd_sf"/>
</dbReference>
<sequence length="285" mass="31288">MLPPKTPEFRMKEDVNESTTVAESEGRSYSAPALEKGLDILETLCHSELPLTQKDIAQRLGRSVSEIYRMIACLVSRNYLTLVDENTYGVTTKLFELAHINPPTHRLLTEAMPIMQRLAGQLDQSCHLTVYGQGKQVVLCKVDTPSGMGFAVRAGSELDVLISASGRVLLAFQDEETRKLRLEESLQRRPEQANPQIDNLLAAIRATGYESVPSVQVRGLYAISFPVLDTQGRAIAALTIPYAERIDQVQRPSIPQVTDALGLAAKALSERVGGRVSSTTLQKAN</sequence>
<dbReference type="SMART" id="SM00346">
    <property type="entry name" value="HTH_ICLR"/>
    <property type="match status" value="1"/>
</dbReference>
<dbReference type="InterPro" id="IPR036390">
    <property type="entry name" value="WH_DNA-bd_sf"/>
</dbReference>
<accession>A0ABT5M9D6</accession>
<evidence type="ECO:0000256" key="4">
    <source>
        <dbReference type="SAM" id="MobiDB-lite"/>
    </source>
</evidence>
<keyword evidence="7" id="KW-1185">Reference proteome</keyword>
<keyword evidence="3" id="KW-0804">Transcription</keyword>
<dbReference type="SUPFAM" id="SSF55781">
    <property type="entry name" value="GAF domain-like"/>
    <property type="match status" value="1"/>
</dbReference>
<evidence type="ECO:0000256" key="3">
    <source>
        <dbReference type="ARBA" id="ARBA00023163"/>
    </source>
</evidence>
<dbReference type="InterPro" id="IPR050707">
    <property type="entry name" value="HTH_MetabolicPath_Reg"/>
</dbReference>
<dbReference type="InterPro" id="IPR014757">
    <property type="entry name" value="Tscrpt_reg_IclR_C"/>
</dbReference>
<proteinExistence type="predicted"/>
<evidence type="ECO:0000313" key="6">
    <source>
        <dbReference type="EMBL" id="MDD0813202.1"/>
    </source>
</evidence>